<dbReference type="InterPro" id="IPR028061">
    <property type="entry name" value="Fis1_TPR_C"/>
</dbReference>
<evidence type="ECO:0000256" key="6">
    <source>
        <dbReference type="ARBA" id="ARBA00022989"/>
    </source>
</evidence>
<dbReference type="GO" id="GO:0005741">
    <property type="term" value="C:mitochondrial outer membrane"/>
    <property type="evidence" value="ECO:0007669"/>
    <property type="project" value="UniProtKB-SubCell"/>
</dbReference>
<accession>A0A0E9NIQ3</accession>
<keyword evidence="5" id="KW-1000">Mitochondrion outer membrane</keyword>
<feature type="transmembrane region" description="Helical" evidence="10">
    <location>
        <begin position="151"/>
        <end position="172"/>
    </location>
</feature>
<dbReference type="PANTHER" id="PTHR13247:SF0">
    <property type="entry name" value="MITOCHONDRIAL FISSION 1 PROTEIN"/>
    <property type="match status" value="1"/>
</dbReference>
<evidence type="ECO:0000256" key="9">
    <source>
        <dbReference type="SAM" id="MobiDB-lite"/>
    </source>
</evidence>
<dbReference type="Proteomes" id="UP000033140">
    <property type="component" value="Unassembled WGS sequence"/>
</dbReference>
<reference evidence="11 12" key="3">
    <citation type="journal article" date="2015" name="Genome Announc.">
        <title>Draft Genome Sequence of the Archiascomycetous Yeast Saitoella complicata.</title>
        <authorList>
            <person name="Yamauchi K."/>
            <person name="Kondo S."/>
            <person name="Hamamoto M."/>
            <person name="Takahashi Y."/>
            <person name="Ogura Y."/>
            <person name="Hayashi T."/>
            <person name="Nishida H."/>
        </authorList>
    </citation>
    <scope>NUCLEOTIDE SEQUENCE [LARGE SCALE GENOMIC DNA]</scope>
    <source>
        <strain evidence="11 12">NRRL Y-17804</strain>
    </source>
</reference>
<evidence type="ECO:0000256" key="4">
    <source>
        <dbReference type="ARBA" id="ARBA00022692"/>
    </source>
</evidence>
<evidence type="ECO:0000256" key="3">
    <source>
        <dbReference type="ARBA" id="ARBA00014314"/>
    </source>
</evidence>
<dbReference type="RefSeq" id="XP_019021147.1">
    <property type="nucleotide sequence ID" value="XM_019168565.1"/>
</dbReference>
<dbReference type="OrthoDB" id="421154at2759"/>
<dbReference type="STRING" id="698492.A0A0E9NIQ3"/>
<dbReference type="InterPro" id="IPR016543">
    <property type="entry name" value="Fis1"/>
</dbReference>
<keyword evidence="7" id="KW-0496">Mitochondrion</keyword>
<keyword evidence="8 10" id="KW-0472">Membrane</keyword>
<keyword evidence="6 10" id="KW-1133">Transmembrane helix</keyword>
<dbReference type="CDD" id="cd12212">
    <property type="entry name" value="Fis1"/>
    <property type="match status" value="1"/>
</dbReference>
<proteinExistence type="inferred from homology"/>
<name>A0A0E9NIQ3_SAICN</name>
<dbReference type="GO" id="GO:0005778">
    <property type="term" value="C:peroxisomal membrane"/>
    <property type="evidence" value="ECO:0007669"/>
    <property type="project" value="TreeGrafter"/>
</dbReference>
<reference evidence="11 12" key="1">
    <citation type="journal article" date="2011" name="J. Gen. Appl. Microbiol.">
        <title>Draft genome sequencing of the enigmatic yeast Saitoella complicata.</title>
        <authorList>
            <person name="Nishida H."/>
            <person name="Hamamoto M."/>
            <person name="Sugiyama J."/>
        </authorList>
    </citation>
    <scope>NUCLEOTIDE SEQUENCE [LARGE SCALE GENOMIC DNA]</scope>
    <source>
        <strain evidence="11 12">NRRL Y-17804</strain>
    </source>
</reference>
<keyword evidence="4 10" id="KW-0812">Transmembrane</keyword>
<dbReference type="SUPFAM" id="SSF48452">
    <property type="entry name" value="TPR-like"/>
    <property type="match status" value="1"/>
</dbReference>
<dbReference type="InterPro" id="IPR028058">
    <property type="entry name" value="Fis1_TPR_N"/>
</dbReference>
<sequence length="178" mass="20134">MTQIDRNPTSSRADDSSDDNEGHDYPEATSVDLSLSPSGFAAIKRQYEDEMSAGYISLQAKFSYAWALIKSTSPSEQRQGMILLTEIYRDTPSRRKECLWYLSLGHYKLGNLGRSLRYLEVLEQERASGIPEKEVRRFKGKIEAEIGKERLVGYSIAIAGVAVAGLVCWGAWRRYKRT</sequence>
<feature type="region of interest" description="Disordered" evidence="9">
    <location>
        <begin position="1"/>
        <end position="32"/>
    </location>
</feature>
<keyword evidence="12" id="KW-1185">Reference proteome</keyword>
<dbReference type="Gene3D" id="1.25.40.10">
    <property type="entry name" value="Tetratricopeptide repeat domain"/>
    <property type="match status" value="1"/>
</dbReference>
<dbReference type="GO" id="GO:0000422">
    <property type="term" value="P:autophagy of mitochondrion"/>
    <property type="evidence" value="ECO:0007669"/>
    <property type="project" value="TreeGrafter"/>
</dbReference>
<reference evidence="11 12" key="2">
    <citation type="journal article" date="2014" name="J. Gen. Appl. Microbiol.">
        <title>The early diverging ascomycetous budding yeast Saitoella complicata has three histone deacetylases belonging to the Clr6, Hos2, and Rpd3 lineages.</title>
        <authorList>
            <person name="Nishida H."/>
            <person name="Matsumoto T."/>
            <person name="Kondo S."/>
            <person name="Hamamoto M."/>
            <person name="Yoshikawa H."/>
        </authorList>
    </citation>
    <scope>NUCLEOTIDE SEQUENCE [LARGE SCALE GENOMIC DNA]</scope>
    <source>
        <strain evidence="11 12">NRRL Y-17804</strain>
    </source>
</reference>
<dbReference type="Pfam" id="PF14852">
    <property type="entry name" value="Fis1_TPR_N"/>
    <property type="match status" value="1"/>
</dbReference>
<comment type="similarity">
    <text evidence="2">Belongs to the FIS1 family.</text>
</comment>
<dbReference type="InterPro" id="IPR011990">
    <property type="entry name" value="TPR-like_helical_dom_sf"/>
</dbReference>
<evidence type="ECO:0000256" key="8">
    <source>
        <dbReference type="ARBA" id="ARBA00023136"/>
    </source>
</evidence>
<dbReference type="GO" id="GO:0000266">
    <property type="term" value="P:mitochondrial fission"/>
    <property type="evidence" value="ECO:0007669"/>
    <property type="project" value="InterPro"/>
</dbReference>
<evidence type="ECO:0000313" key="12">
    <source>
        <dbReference type="Proteomes" id="UP000033140"/>
    </source>
</evidence>
<evidence type="ECO:0000256" key="10">
    <source>
        <dbReference type="SAM" id="Phobius"/>
    </source>
</evidence>
<protein>
    <recommendedName>
        <fullName evidence="3">Mitochondrial fission 1 protein</fullName>
    </recommendedName>
</protein>
<evidence type="ECO:0000313" key="11">
    <source>
        <dbReference type="EMBL" id="GAO49724.1"/>
    </source>
</evidence>
<organism evidence="11 12">
    <name type="scientific">Saitoella complicata (strain BCRC 22490 / CBS 7301 / JCM 7358 / NBRC 10748 / NRRL Y-17804)</name>
    <dbReference type="NCBI Taxonomy" id="698492"/>
    <lineage>
        <taxon>Eukaryota</taxon>
        <taxon>Fungi</taxon>
        <taxon>Dikarya</taxon>
        <taxon>Ascomycota</taxon>
        <taxon>Taphrinomycotina</taxon>
        <taxon>Taphrinomycotina incertae sedis</taxon>
        <taxon>Saitoella</taxon>
    </lineage>
</organism>
<dbReference type="PANTHER" id="PTHR13247">
    <property type="entry name" value="TETRATRICOPEPTIDE REPEAT PROTEIN 11 TPR REPEAT PROTEIN 11"/>
    <property type="match status" value="1"/>
</dbReference>
<dbReference type="AlphaFoldDB" id="A0A0E9NIQ3"/>
<evidence type="ECO:0000256" key="7">
    <source>
        <dbReference type="ARBA" id="ARBA00023128"/>
    </source>
</evidence>
<gene>
    <name evidence="11" type="ORF">G7K_3867-t1</name>
</gene>
<feature type="compositionally biased region" description="Basic and acidic residues" evidence="9">
    <location>
        <begin position="12"/>
        <end position="26"/>
    </location>
</feature>
<dbReference type="GO" id="GO:0016559">
    <property type="term" value="P:peroxisome fission"/>
    <property type="evidence" value="ECO:0007669"/>
    <property type="project" value="TreeGrafter"/>
</dbReference>
<comment type="subcellular location">
    <subcellularLocation>
        <location evidence="1">Mitochondrion outer membrane</location>
        <topology evidence="1">Single-pass membrane protein</topology>
    </subcellularLocation>
</comment>
<dbReference type="Pfam" id="PF14853">
    <property type="entry name" value="Fis1_TPR_C"/>
    <property type="match status" value="1"/>
</dbReference>
<evidence type="ECO:0000256" key="1">
    <source>
        <dbReference type="ARBA" id="ARBA00004572"/>
    </source>
</evidence>
<dbReference type="InterPro" id="IPR033745">
    <property type="entry name" value="Fis1_cytosol"/>
</dbReference>
<evidence type="ECO:0000256" key="2">
    <source>
        <dbReference type="ARBA" id="ARBA00008937"/>
    </source>
</evidence>
<dbReference type="EMBL" id="BACD03000025">
    <property type="protein sequence ID" value="GAO49724.1"/>
    <property type="molecule type" value="Genomic_DNA"/>
</dbReference>
<comment type="caution">
    <text evidence="11">The sequence shown here is derived from an EMBL/GenBank/DDBJ whole genome shotgun (WGS) entry which is preliminary data.</text>
</comment>
<evidence type="ECO:0000256" key="5">
    <source>
        <dbReference type="ARBA" id="ARBA00022787"/>
    </source>
</evidence>
<feature type="compositionally biased region" description="Polar residues" evidence="9">
    <location>
        <begin position="1"/>
        <end position="11"/>
    </location>
</feature>